<evidence type="ECO:0000313" key="2">
    <source>
        <dbReference type="Proteomes" id="UP000233220"/>
    </source>
</evidence>
<reference evidence="1" key="2">
    <citation type="submission" date="2025-09" db="UniProtKB">
        <authorList>
            <consortium name="Ensembl"/>
        </authorList>
    </citation>
    <scope>IDENTIFICATION</scope>
</reference>
<protein>
    <submittedName>
        <fullName evidence="1">Protein phosphatase 1 regulatory subunit 36</fullName>
    </submittedName>
</protein>
<evidence type="ECO:0000313" key="1">
    <source>
        <dbReference type="Ensembl" id="ENSSBOP00000040345.1"/>
    </source>
</evidence>
<gene>
    <name evidence="1" type="primary">PPP1R36</name>
</gene>
<proteinExistence type="predicted"/>
<dbReference type="PANTHER" id="PTHR21055">
    <property type="entry name" value="PROTEIN PHOSPHATASE 1 REGULATORY SUBUNIT 36"/>
    <property type="match status" value="1"/>
</dbReference>
<dbReference type="STRING" id="39432.ENSSBOP00000040345"/>
<accession>A0A2K6V856</accession>
<dbReference type="Ensembl" id="ENSSBOT00000057311.1">
    <property type="protein sequence ID" value="ENSSBOP00000040345.1"/>
    <property type="gene ID" value="ENSSBOG00000036161.1"/>
</dbReference>
<dbReference type="AlphaFoldDB" id="A0A2K6V856"/>
<dbReference type="GeneTree" id="ENSGT00390000012412"/>
<dbReference type="GO" id="GO:0019902">
    <property type="term" value="F:phosphatase binding"/>
    <property type="evidence" value="ECO:0007669"/>
    <property type="project" value="InterPro"/>
</dbReference>
<dbReference type="KEGG" id="sbq:101047015"/>
<keyword evidence="2" id="KW-1185">Reference proteome</keyword>
<sequence>MYRVPEFYARRKRLEGQTPYLIDQLGLRLGVWCWKDETRTLEFRSFAAEDSVQWPLKRHPHFTPAVELKEKGKKGKAVHFAEIDGPASDRLTDKRLAAREEKSAKALEKRGQLGTITLDDVKFVTLLLLQDTEMQRICSFTTFMKNKNLDNFLMALLYYLSHYLEKNSLEKKPKSYMVGLVEKKEMELVLSKLEAAQKYLAQKYCILVLGLAMPDKHHMCCGKRMMAKRPAIKTAINMRSPVMSTLLPSLREKAQNVFEKKYHQVGVNLPAEMEKHLGILDSVSMPV</sequence>
<dbReference type="Proteomes" id="UP000233220">
    <property type="component" value="Unplaced"/>
</dbReference>
<dbReference type="OMA" id="WCWKDET"/>
<dbReference type="PANTHER" id="PTHR21055:SF3">
    <property type="entry name" value="PROTEIN PHOSPHATASE 1 REGULATORY SUBUNIT 36"/>
    <property type="match status" value="1"/>
</dbReference>
<reference evidence="1" key="1">
    <citation type="submission" date="2025-08" db="UniProtKB">
        <authorList>
            <consortium name="Ensembl"/>
        </authorList>
    </citation>
    <scope>IDENTIFICATION</scope>
</reference>
<dbReference type="InterPro" id="IPR026142">
    <property type="entry name" value="Pro_pase_1_reg_su_36"/>
</dbReference>
<dbReference type="Pfam" id="PF14895">
    <property type="entry name" value="PPPI_inhib"/>
    <property type="match status" value="1"/>
</dbReference>
<name>A0A2K6V856_SAIBB</name>
<organism evidence="1 2">
    <name type="scientific">Saimiri boliviensis boliviensis</name>
    <name type="common">Bolivian squirrel monkey</name>
    <dbReference type="NCBI Taxonomy" id="39432"/>
    <lineage>
        <taxon>Eukaryota</taxon>
        <taxon>Metazoa</taxon>
        <taxon>Chordata</taxon>
        <taxon>Craniata</taxon>
        <taxon>Vertebrata</taxon>
        <taxon>Euteleostomi</taxon>
        <taxon>Mammalia</taxon>
        <taxon>Eutheria</taxon>
        <taxon>Euarchontoglires</taxon>
        <taxon>Primates</taxon>
        <taxon>Haplorrhini</taxon>
        <taxon>Platyrrhini</taxon>
        <taxon>Cebidae</taxon>
        <taxon>Saimiriinae</taxon>
        <taxon>Saimiri</taxon>
    </lineage>
</organism>